<gene>
    <name evidence="5" type="ORF">ACFFRE_03385</name>
</gene>
<dbReference type="EMBL" id="JBHLYQ010000020">
    <property type="protein sequence ID" value="MFC0081203.1"/>
    <property type="molecule type" value="Genomic_DNA"/>
</dbReference>
<keyword evidence="6" id="KW-1185">Reference proteome</keyword>
<dbReference type="CDD" id="cd02440">
    <property type="entry name" value="AdoMet_MTases"/>
    <property type="match status" value="1"/>
</dbReference>
<organism evidence="5 6">
    <name type="scientific">Aciditerrimonas ferrireducens</name>
    <dbReference type="NCBI Taxonomy" id="667306"/>
    <lineage>
        <taxon>Bacteria</taxon>
        <taxon>Bacillati</taxon>
        <taxon>Actinomycetota</taxon>
        <taxon>Acidimicrobiia</taxon>
        <taxon>Acidimicrobiales</taxon>
        <taxon>Acidimicrobiaceae</taxon>
        <taxon>Aciditerrimonas</taxon>
    </lineage>
</organism>
<dbReference type="PANTHER" id="PTHR43464:SF19">
    <property type="entry name" value="UBIQUINONE BIOSYNTHESIS O-METHYLTRANSFERASE, MITOCHONDRIAL"/>
    <property type="match status" value="1"/>
</dbReference>
<dbReference type="InterPro" id="IPR013216">
    <property type="entry name" value="Methyltransf_11"/>
</dbReference>
<evidence type="ECO:0000313" key="6">
    <source>
        <dbReference type="Proteomes" id="UP001589788"/>
    </source>
</evidence>
<comment type="caution">
    <text evidence="5">The sequence shown here is derived from an EMBL/GenBank/DDBJ whole genome shotgun (WGS) entry which is preliminary data.</text>
</comment>
<accession>A0ABV6C0I7</accession>
<keyword evidence="2 5" id="KW-0808">Transferase</keyword>
<reference evidence="5 6" key="1">
    <citation type="submission" date="2024-09" db="EMBL/GenBank/DDBJ databases">
        <authorList>
            <person name="Sun Q."/>
            <person name="Mori K."/>
        </authorList>
    </citation>
    <scope>NUCLEOTIDE SEQUENCE [LARGE SCALE GENOMIC DNA]</scope>
    <source>
        <strain evidence="5 6">JCM 15389</strain>
    </source>
</reference>
<dbReference type="GO" id="GO:0032259">
    <property type="term" value="P:methylation"/>
    <property type="evidence" value="ECO:0007669"/>
    <property type="project" value="UniProtKB-KW"/>
</dbReference>
<dbReference type="RefSeq" id="WP_377788212.1">
    <property type="nucleotide sequence ID" value="NZ_JBHLYQ010000020.1"/>
</dbReference>
<dbReference type="GO" id="GO:0008168">
    <property type="term" value="F:methyltransferase activity"/>
    <property type="evidence" value="ECO:0007669"/>
    <property type="project" value="UniProtKB-KW"/>
</dbReference>
<evidence type="ECO:0000256" key="1">
    <source>
        <dbReference type="ARBA" id="ARBA00022603"/>
    </source>
</evidence>
<evidence type="ECO:0000256" key="3">
    <source>
        <dbReference type="ARBA" id="ARBA00022691"/>
    </source>
</evidence>
<evidence type="ECO:0000313" key="5">
    <source>
        <dbReference type="EMBL" id="MFC0081203.1"/>
    </source>
</evidence>
<evidence type="ECO:0000256" key="2">
    <source>
        <dbReference type="ARBA" id="ARBA00022679"/>
    </source>
</evidence>
<protein>
    <submittedName>
        <fullName evidence="5">Class I SAM-dependent methyltransferase</fullName>
        <ecNumber evidence="5">2.1.1.-</ecNumber>
    </submittedName>
</protein>
<keyword evidence="3" id="KW-0949">S-adenosyl-L-methionine</keyword>
<dbReference type="SUPFAM" id="SSF53335">
    <property type="entry name" value="S-adenosyl-L-methionine-dependent methyltransferases"/>
    <property type="match status" value="1"/>
</dbReference>
<keyword evidence="1 5" id="KW-0489">Methyltransferase</keyword>
<feature type="domain" description="Methyltransferase type 11" evidence="4">
    <location>
        <begin position="55"/>
        <end position="146"/>
    </location>
</feature>
<dbReference type="Pfam" id="PF08241">
    <property type="entry name" value="Methyltransf_11"/>
    <property type="match status" value="1"/>
</dbReference>
<dbReference type="EC" id="2.1.1.-" evidence="5"/>
<dbReference type="InterPro" id="IPR029063">
    <property type="entry name" value="SAM-dependent_MTases_sf"/>
</dbReference>
<dbReference type="PANTHER" id="PTHR43464">
    <property type="entry name" value="METHYLTRANSFERASE"/>
    <property type="match status" value="1"/>
</dbReference>
<dbReference type="Gene3D" id="3.40.50.150">
    <property type="entry name" value="Vaccinia Virus protein VP39"/>
    <property type="match status" value="1"/>
</dbReference>
<evidence type="ECO:0000259" key="4">
    <source>
        <dbReference type="Pfam" id="PF08241"/>
    </source>
</evidence>
<sequence length="248" mass="27489">MPHPDELVADLRAYWDEDAAGYDQAPGHQPRRPAVLAAWRALLADVLPPAPARVLDAGAGTGFVSLLAAELGHHVTALDLSPGMLARLRQKAEARSLSIEAVVQPAHAPPPGPFDAVVERHLLWTLPDPRRALAAWRQVAPHGRLVLLESLWGHADPDRAWRQPLLQLWRRLRAVPPDHHAPYPTALRAALPLGTGTPPDQLVALVEEAGWRRPRLRRLADVEWVENADRHPLDRLLDPSRRFCLLAD</sequence>
<name>A0ABV6C0I7_9ACTN</name>
<proteinExistence type="predicted"/>
<dbReference type="Proteomes" id="UP001589788">
    <property type="component" value="Unassembled WGS sequence"/>
</dbReference>